<dbReference type="AlphaFoldDB" id="A0A226D6E8"/>
<evidence type="ECO:0000313" key="1">
    <source>
        <dbReference type="EMBL" id="OXA40307.1"/>
    </source>
</evidence>
<evidence type="ECO:0008006" key="3">
    <source>
        <dbReference type="Google" id="ProtNLM"/>
    </source>
</evidence>
<name>A0A226D6E8_FOLCA</name>
<dbReference type="EMBL" id="LNIX01000034">
    <property type="protein sequence ID" value="OXA40307.1"/>
    <property type="molecule type" value="Genomic_DNA"/>
</dbReference>
<comment type="caution">
    <text evidence="1">The sequence shown here is derived from an EMBL/GenBank/DDBJ whole genome shotgun (WGS) entry which is preliminary data.</text>
</comment>
<gene>
    <name evidence="1" type="ORF">Fcan01_24868</name>
</gene>
<accession>A0A226D6E8</accession>
<reference evidence="1 2" key="1">
    <citation type="submission" date="2015-12" db="EMBL/GenBank/DDBJ databases">
        <title>The genome of Folsomia candida.</title>
        <authorList>
            <person name="Faddeeva A."/>
            <person name="Derks M.F."/>
            <person name="Anvar Y."/>
            <person name="Smit S."/>
            <person name="Van Straalen N."/>
            <person name="Roelofs D."/>
        </authorList>
    </citation>
    <scope>NUCLEOTIDE SEQUENCE [LARGE SCALE GENOMIC DNA]</scope>
    <source>
        <strain evidence="1 2">VU population</strain>
        <tissue evidence="1">Whole body</tissue>
    </source>
</reference>
<sequence length="620" mass="69240">MEIANRIVPGRSIHNQGTSFNDNYRSQRMEKISPQIFLEDQQPLVVAEEEATTQRKTNPLLIAEVLDVIFPCLDHATLKTCRTVSSLWSVLATPLLRSRSQVNLGDPLIDERSDAFLSTISSSATLPMASLTYKLYHTPSTSPLSDRASHFFTQFGHSLTSLTLQAYAFSNSKDYFSIVSHLVGRDCPSLTRLALTHLQHLDYKDPLDPAILNFTSPSIRHFTLSFGSNFFPGPRSVSNCAAVFSSLLAIVPNATSLTTSCPGGGETFLRTLRDYNISAHLTSFSLTSAPLDMGAMNVLNSMNFGKLTSLKINTQFTVQPEFIHFLEKLSPTLEKLVIHGDKWGVMATYGNGFTMDFPLMPELRVFQHESYECLRVAGDDFLQRLPNLGELVIRDFLSSLVDMRRTVYGTMFSPRGEMRPNYANVHVKKVVLGVVFVPSDENLGVMETLLKMFPNVAELEVAVSFAYQNVHVGQVLDTLAKSKIKKLKITFLQCSELISERVAASFRSVLGNYLPKFSELQRVEFILDDMPPMARFNLPLGIVKGILCTKSLSVLNLTGFSLGENLEETEMCRQLVDEKLVQWKLSEGVITRSLISLASNFSNFEYKQNLAPKVRNKPAK</sequence>
<dbReference type="InterPro" id="IPR032675">
    <property type="entry name" value="LRR_dom_sf"/>
</dbReference>
<proteinExistence type="predicted"/>
<dbReference type="Gene3D" id="3.80.10.10">
    <property type="entry name" value="Ribonuclease Inhibitor"/>
    <property type="match status" value="1"/>
</dbReference>
<evidence type="ECO:0000313" key="2">
    <source>
        <dbReference type="Proteomes" id="UP000198287"/>
    </source>
</evidence>
<keyword evidence="2" id="KW-1185">Reference proteome</keyword>
<protein>
    <recommendedName>
        <fullName evidence="3">F-box domain-containing protein</fullName>
    </recommendedName>
</protein>
<dbReference type="Proteomes" id="UP000198287">
    <property type="component" value="Unassembled WGS sequence"/>
</dbReference>
<organism evidence="1 2">
    <name type="scientific">Folsomia candida</name>
    <name type="common">Springtail</name>
    <dbReference type="NCBI Taxonomy" id="158441"/>
    <lineage>
        <taxon>Eukaryota</taxon>
        <taxon>Metazoa</taxon>
        <taxon>Ecdysozoa</taxon>
        <taxon>Arthropoda</taxon>
        <taxon>Hexapoda</taxon>
        <taxon>Collembola</taxon>
        <taxon>Entomobryomorpha</taxon>
        <taxon>Isotomoidea</taxon>
        <taxon>Isotomidae</taxon>
        <taxon>Proisotominae</taxon>
        <taxon>Folsomia</taxon>
    </lineage>
</organism>